<dbReference type="Proteomes" id="UP001366060">
    <property type="component" value="Unassembled WGS sequence"/>
</dbReference>
<dbReference type="RefSeq" id="WP_160061884.1">
    <property type="nucleotide sequence ID" value="NZ_JBAKBA010000002.1"/>
</dbReference>
<name>A0ABU9H7D0_9GAMM</name>
<comment type="caution">
    <text evidence="1">The sequence shown here is derived from an EMBL/GenBank/DDBJ whole genome shotgun (WGS) entry which is preliminary data.</text>
</comment>
<dbReference type="EMBL" id="JBAKBA010000002">
    <property type="protein sequence ID" value="MEL0657783.1"/>
    <property type="molecule type" value="Genomic_DNA"/>
</dbReference>
<evidence type="ECO:0000313" key="2">
    <source>
        <dbReference type="Proteomes" id="UP001366060"/>
    </source>
</evidence>
<gene>
    <name evidence="1" type="ORF">V6255_01425</name>
</gene>
<evidence type="ECO:0000313" key="1">
    <source>
        <dbReference type="EMBL" id="MEL0657783.1"/>
    </source>
</evidence>
<accession>A0ABU9H7D0</accession>
<reference evidence="1 2" key="1">
    <citation type="submission" date="2024-02" db="EMBL/GenBank/DDBJ databases">
        <title>Bacteria isolated from the canopy kelp, Nereocystis luetkeana.</title>
        <authorList>
            <person name="Pfister C.A."/>
            <person name="Younker I.T."/>
            <person name="Light S.H."/>
        </authorList>
    </citation>
    <scope>NUCLEOTIDE SEQUENCE [LARGE SCALE GENOMIC DNA]</scope>
    <source>
        <strain evidence="1 2">TI.2.07</strain>
    </source>
</reference>
<organism evidence="1 2">
    <name type="scientific">Psychromonas arctica</name>
    <dbReference type="NCBI Taxonomy" id="168275"/>
    <lineage>
        <taxon>Bacteria</taxon>
        <taxon>Pseudomonadati</taxon>
        <taxon>Pseudomonadota</taxon>
        <taxon>Gammaproteobacteria</taxon>
        <taxon>Alteromonadales</taxon>
        <taxon>Psychromonadaceae</taxon>
        <taxon>Psychromonas</taxon>
    </lineage>
</organism>
<sequence length="61" mass="6751">MDIKVLASVLTEQTKINTLDTVNISLHKKNIDQTERHATQLLESIPPIPEGSKGNKIDTVI</sequence>
<keyword evidence="2" id="KW-1185">Reference proteome</keyword>
<protein>
    <recommendedName>
        <fullName evidence="3">Motility protein</fullName>
    </recommendedName>
</protein>
<proteinExistence type="predicted"/>
<evidence type="ECO:0008006" key="3">
    <source>
        <dbReference type="Google" id="ProtNLM"/>
    </source>
</evidence>